<dbReference type="EMBL" id="CAMXCT020000385">
    <property type="protein sequence ID" value="CAL1131432.1"/>
    <property type="molecule type" value="Genomic_DNA"/>
</dbReference>
<reference evidence="5" key="1">
    <citation type="submission" date="2022-10" db="EMBL/GenBank/DDBJ databases">
        <authorList>
            <person name="Chen Y."/>
            <person name="Dougan E. K."/>
            <person name="Chan C."/>
            <person name="Rhodes N."/>
            <person name="Thang M."/>
        </authorList>
    </citation>
    <scope>NUCLEOTIDE SEQUENCE</scope>
</reference>
<dbReference type="OrthoDB" id="45007at2759"/>
<comment type="caution">
    <text evidence="5">The sequence shown here is derived from an EMBL/GenBank/DDBJ whole genome shotgun (WGS) entry which is preliminary data.</text>
</comment>
<feature type="domain" description="Fibronectin type-III" evidence="4">
    <location>
        <begin position="18"/>
        <end position="121"/>
    </location>
</feature>
<feature type="chain" id="PRO_5043082690" description="Purple acid phosphatase" evidence="3">
    <location>
        <begin position="20"/>
        <end position="485"/>
    </location>
</feature>
<dbReference type="PANTHER" id="PTHR45867:SF3">
    <property type="entry name" value="ACID PHOSPHATASE TYPE 7"/>
    <property type="match status" value="1"/>
</dbReference>
<dbReference type="EMBL" id="CAMXCT030000385">
    <property type="protein sequence ID" value="CAL4765369.1"/>
    <property type="molecule type" value="Genomic_DNA"/>
</dbReference>
<dbReference type="Proteomes" id="UP001152797">
    <property type="component" value="Unassembled WGS sequence"/>
</dbReference>
<reference evidence="6" key="2">
    <citation type="submission" date="2024-04" db="EMBL/GenBank/DDBJ databases">
        <authorList>
            <person name="Chen Y."/>
            <person name="Shah S."/>
            <person name="Dougan E. K."/>
            <person name="Thang M."/>
            <person name="Chan C."/>
        </authorList>
    </citation>
    <scope>NUCLEOTIDE SEQUENCE [LARGE SCALE GENOMIC DNA]</scope>
</reference>
<organism evidence="5">
    <name type="scientific">Cladocopium goreaui</name>
    <dbReference type="NCBI Taxonomy" id="2562237"/>
    <lineage>
        <taxon>Eukaryota</taxon>
        <taxon>Sar</taxon>
        <taxon>Alveolata</taxon>
        <taxon>Dinophyceae</taxon>
        <taxon>Suessiales</taxon>
        <taxon>Symbiodiniaceae</taxon>
        <taxon>Cladocopium</taxon>
    </lineage>
</organism>
<dbReference type="InterPro" id="IPR029052">
    <property type="entry name" value="Metallo-depent_PP-like"/>
</dbReference>
<dbReference type="EMBL" id="CAMXCT010000385">
    <property type="protein sequence ID" value="CAI3978057.1"/>
    <property type="molecule type" value="Genomic_DNA"/>
</dbReference>
<dbReference type="EC" id="3.1.3.2" evidence="3"/>
<evidence type="ECO:0000313" key="5">
    <source>
        <dbReference type="EMBL" id="CAI3978057.1"/>
    </source>
</evidence>
<evidence type="ECO:0000259" key="4">
    <source>
        <dbReference type="PROSITE" id="PS50853"/>
    </source>
</evidence>
<dbReference type="SUPFAM" id="SSF56300">
    <property type="entry name" value="Metallo-dependent phosphatases"/>
    <property type="match status" value="1"/>
</dbReference>
<keyword evidence="7" id="KW-1185">Reference proteome</keyword>
<dbReference type="PANTHER" id="PTHR45867">
    <property type="entry name" value="PURPLE ACID PHOSPHATASE"/>
    <property type="match status" value="1"/>
</dbReference>
<dbReference type="Pfam" id="PF00149">
    <property type="entry name" value="Metallophos"/>
    <property type="match status" value="1"/>
</dbReference>
<evidence type="ECO:0000313" key="7">
    <source>
        <dbReference type="Proteomes" id="UP001152797"/>
    </source>
</evidence>
<comment type="similarity">
    <text evidence="3">Belongs to the metallophosphoesterase superfamily. Purple acid phosphatase family.</text>
</comment>
<protein>
    <recommendedName>
        <fullName evidence="3">Purple acid phosphatase</fullName>
        <ecNumber evidence="3">3.1.3.2</ecNumber>
    </recommendedName>
</protein>
<dbReference type="InterPro" id="IPR003961">
    <property type="entry name" value="FN3_dom"/>
</dbReference>
<dbReference type="AlphaFoldDB" id="A0A9P1BRL9"/>
<comment type="catalytic activity">
    <reaction evidence="3">
        <text>a phosphate monoester + H2O = an alcohol + phosphate</text>
        <dbReference type="Rhea" id="RHEA:15017"/>
        <dbReference type="ChEBI" id="CHEBI:15377"/>
        <dbReference type="ChEBI" id="CHEBI:30879"/>
        <dbReference type="ChEBI" id="CHEBI:43474"/>
        <dbReference type="ChEBI" id="CHEBI:67140"/>
        <dbReference type="EC" id="3.1.3.2"/>
    </reaction>
</comment>
<evidence type="ECO:0000256" key="1">
    <source>
        <dbReference type="ARBA" id="ARBA00022729"/>
    </source>
</evidence>
<evidence type="ECO:0000256" key="3">
    <source>
        <dbReference type="RuleBase" id="RU361203"/>
    </source>
</evidence>
<sequence length="485" mass="53890">MAWQVFFLCSVAASAHVEPEQIHLAFAGQDASGYPSGMTVSWFSRDEPKDSTVQYGLSASQLDQSATGHVKHYMRNAGFHSHVEILNLKPSTMYFYRVGSSKDSKWSEVWSFVSASQSADASFSMAVFGDMGWESSVERPMIITAHGLEKKWSAKESRATLEKWKDEKSIDFIWHVGDIGYMDDSYAHSPLRFTYETAYNGYLNWLQNLTATMPYMVSPGNHESECHSPACVVDPFLGRALMNFTAFNHRWHMPSSSCAGRANMWYSFNVGPVHFVSLNTETDFPGAEEAKTGDGHFSWLKAGGFGAEGEYLRWLEADLKAARDAGKKWIIAGGHRPLMRLSHSGMIELLEKYKVDLYFAGHAHKYWRDPPSADVNASAKFYKDPKGYIQVVAGGAGCDEMAFKVAPQCPAGEGTCVRSEQTPDEDPAKTSQLNPVYATDVYSVGRLNVKTSALHFELIDSKHGQLLDEVVVTKTARASLTQNLV</sequence>
<evidence type="ECO:0000256" key="2">
    <source>
        <dbReference type="ARBA" id="ARBA00023180"/>
    </source>
</evidence>
<name>A0A9P1BRL9_9DINO</name>
<dbReference type="InterPro" id="IPR041792">
    <property type="entry name" value="MPP_PAP"/>
</dbReference>
<proteinExistence type="inferred from homology"/>
<dbReference type="PROSITE" id="PS50853">
    <property type="entry name" value="FN3"/>
    <property type="match status" value="1"/>
</dbReference>
<dbReference type="GO" id="GO:0003993">
    <property type="term" value="F:acid phosphatase activity"/>
    <property type="evidence" value="ECO:0007669"/>
    <property type="project" value="UniProtKB-EC"/>
</dbReference>
<dbReference type="InterPro" id="IPR015914">
    <property type="entry name" value="PAPs_N"/>
</dbReference>
<dbReference type="InterPro" id="IPR008963">
    <property type="entry name" value="Purple_acid_Pase-like_N"/>
</dbReference>
<accession>A0A9P1BRL9</accession>
<evidence type="ECO:0000313" key="6">
    <source>
        <dbReference type="EMBL" id="CAL1131432.1"/>
    </source>
</evidence>
<dbReference type="Pfam" id="PF16656">
    <property type="entry name" value="Pur_ac_phosph_N"/>
    <property type="match status" value="1"/>
</dbReference>
<keyword evidence="3" id="KW-0378">Hydrolase</keyword>
<dbReference type="SUPFAM" id="SSF49363">
    <property type="entry name" value="Purple acid phosphatase, N-terminal domain"/>
    <property type="match status" value="1"/>
</dbReference>
<keyword evidence="2" id="KW-0325">Glycoprotein</keyword>
<dbReference type="GO" id="GO:0046872">
    <property type="term" value="F:metal ion binding"/>
    <property type="evidence" value="ECO:0007669"/>
    <property type="project" value="InterPro"/>
</dbReference>
<dbReference type="Gene3D" id="2.60.40.380">
    <property type="entry name" value="Purple acid phosphatase-like, N-terminal"/>
    <property type="match status" value="1"/>
</dbReference>
<dbReference type="Gene3D" id="3.60.21.10">
    <property type="match status" value="1"/>
</dbReference>
<feature type="signal peptide" evidence="3">
    <location>
        <begin position="1"/>
        <end position="19"/>
    </location>
</feature>
<keyword evidence="1 3" id="KW-0732">Signal</keyword>
<dbReference type="InterPro" id="IPR004843">
    <property type="entry name" value="Calcineurin-like_PHP"/>
</dbReference>
<gene>
    <name evidence="5" type="ORF">C1SCF055_LOCUS6145</name>
</gene>
<dbReference type="CDD" id="cd00839">
    <property type="entry name" value="MPP_PAPs"/>
    <property type="match status" value="1"/>
</dbReference>